<reference evidence="3" key="1">
    <citation type="submission" date="2019-05" db="EMBL/GenBank/DDBJ databases">
        <title>Flavobacterium profundi sp. nov., isolated from a deep-sea seamount.</title>
        <authorList>
            <person name="Zhang D.-C."/>
        </authorList>
    </citation>
    <scope>NUCLEOTIDE SEQUENCE [LARGE SCALE GENOMIC DNA]</scope>
    <source>
        <strain evidence="3">TP390</strain>
    </source>
</reference>
<dbReference type="AlphaFoldDB" id="A0A6I4IEL4"/>
<evidence type="ECO:0000259" key="1">
    <source>
        <dbReference type="Pfam" id="PF05168"/>
    </source>
</evidence>
<dbReference type="RefSeq" id="WP_140996396.1">
    <property type="nucleotide sequence ID" value="NZ_VDCZ01000001.1"/>
</dbReference>
<dbReference type="InterPro" id="IPR007842">
    <property type="entry name" value="HEPN_dom"/>
</dbReference>
<evidence type="ECO:0000313" key="3">
    <source>
        <dbReference type="Proteomes" id="UP000431264"/>
    </source>
</evidence>
<organism evidence="2 3">
    <name type="scientific">Flavobacterium profundi</name>
    <dbReference type="NCBI Taxonomy" id="1774945"/>
    <lineage>
        <taxon>Bacteria</taxon>
        <taxon>Pseudomonadati</taxon>
        <taxon>Bacteroidota</taxon>
        <taxon>Flavobacteriia</taxon>
        <taxon>Flavobacteriales</taxon>
        <taxon>Flavobacteriaceae</taxon>
        <taxon>Flavobacterium</taxon>
    </lineage>
</organism>
<gene>
    <name evidence="2" type="ORF">GOQ30_02395</name>
</gene>
<accession>A0A6I4IEL4</accession>
<protein>
    <submittedName>
        <fullName evidence="2">HEPN domain-containing protein</fullName>
    </submittedName>
</protein>
<dbReference type="Pfam" id="PF05168">
    <property type="entry name" value="HEPN"/>
    <property type="match status" value="1"/>
</dbReference>
<dbReference type="OrthoDB" id="1172980at2"/>
<feature type="domain" description="HEPN" evidence="1">
    <location>
        <begin position="7"/>
        <end position="61"/>
    </location>
</feature>
<comment type="caution">
    <text evidence="2">The sequence shown here is derived from an EMBL/GenBank/DDBJ whole genome shotgun (WGS) entry which is preliminary data.</text>
</comment>
<sequence length="271" mass="32436">MNKDYIQTWIDLAIEDLEVSKILFENEKFSNSFYHFQQASEKGLKAYAFMIKTYTSEKDANNTGHFTLKVFIDSANERQKEIAFLKDYEFEKLIGTENLDDYSNNLESGLNSLPKRKEIYEYSNEILEEILDIIKELSKFNFEFPIDFKKHLIEKMGLFFNLIYKSNPVKVEEARKDFKDFIKDENQLNELIESTKQHFINTMTEHFHVLILYYSNLISHNHNNLARYPEIDFNPLTYYNSVQPIIQKLPKYVEYLKNTLYQLKKWNDQIS</sequence>
<keyword evidence="3" id="KW-1185">Reference proteome</keyword>
<dbReference type="Gene3D" id="1.20.120.330">
    <property type="entry name" value="Nucleotidyltransferases domain 2"/>
    <property type="match status" value="1"/>
</dbReference>
<dbReference type="SUPFAM" id="SSF81593">
    <property type="entry name" value="Nucleotidyltransferase substrate binding subunit/domain"/>
    <property type="match status" value="1"/>
</dbReference>
<name>A0A6I4IEL4_9FLAO</name>
<proteinExistence type="predicted"/>
<evidence type="ECO:0000313" key="2">
    <source>
        <dbReference type="EMBL" id="MVO08015.1"/>
    </source>
</evidence>
<dbReference type="EMBL" id="WQLW01000001">
    <property type="protein sequence ID" value="MVO08015.1"/>
    <property type="molecule type" value="Genomic_DNA"/>
</dbReference>
<dbReference type="Proteomes" id="UP000431264">
    <property type="component" value="Unassembled WGS sequence"/>
</dbReference>